<gene>
    <name evidence="1" type="primary">HaOG217116</name>
    <name evidence="1" type="ORF">B5X24_HaOG217116</name>
</gene>
<evidence type="ECO:0000313" key="2">
    <source>
        <dbReference type="Proteomes" id="UP000249218"/>
    </source>
</evidence>
<proteinExistence type="predicted"/>
<name>A0A2W1C101_HELAM</name>
<dbReference type="Proteomes" id="UP000249218">
    <property type="component" value="Unassembled WGS sequence"/>
</dbReference>
<evidence type="ECO:0000313" key="1">
    <source>
        <dbReference type="EMBL" id="PZC78790.1"/>
    </source>
</evidence>
<sequence>MNVVNVLKQTVKLINWAKQRSCTVRGTTCLETGVGCRYELLELLVSRWVRRHVTARHASLAHAPRSTCARATGQRRHPLHCIVSPLSLSRRGYRPSDNLHSANRY</sequence>
<dbReference type="EMBL" id="KZ149895">
    <property type="protein sequence ID" value="PZC78790.1"/>
    <property type="molecule type" value="Genomic_DNA"/>
</dbReference>
<organism evidence="1 2">
    <name type="scientific">Helicoverpa armigera</name>
    <name type="common">Cotton bollworm</name>
    <name type="synonym">Heliothis armigera</name>
    <dbReference type="NCBI Taxonomy" id="29058"/>
    <lineage>
        <taxon>Eukaryota</taxon>
        <taxon>Metazoa</taxon>
        <taxon>Ecdysozoa</taxon>
        <taxon>Arthropoda</taxon>
        <taxon>Hexapoda</taxon>
        <taxon>Insecta</taxon>
        <taxon>Pterygota</taxon>
        <taxon>Neoptera</taxon>
        <taxon>Endopterygota</taxon>
        <taxon>Lepidoptera</taxon>
        <taxon>Glossata</taxon>
        <taxon>Ditrysia</taxon>
        <taxon>Noctuoidea</taxon>
        <taxon>Noctuidae</taxon>
        <taxon>Heliothinae</taxon>
        <taxon>Helicoverpa</taxon>
    </lineage>
</organism>
<keyword evidence="2" id="KW-1185">Reference proteome</keyword>
<dbReference type="AlphaFoldDB" id="A0A2W1C101"/>
<protein>
    <submittedName>
        <fullName evidence="1">Uncharacterized protein</fullName>
    </submittedName>
</protein>
<accession>A0A2W1C101</accession>
<reference evidence="1 2" key="1">
    <citation type="journal article" date="2017" name="BMC Biol.">
        <title>Genomic innovations, transcriptional plasticity and gene loss underlying the evolution and divergence of two highly polyphagous and invasive Helicoverpa pest species.</title>
        <authorList>
            <person name="Pearce S.L."/>
            <person name="Clarke D.F."/>
            <person name="East P.D."/>
            <person name="Elfekih S."/>
            <person name="Gordon K.H."/>
            <person name="Jermiin L.S."/>
            <person name="McGaughran A."/>
            <person name="Oakeshott J.G."/>
            <person name="Papanikolaou A."/>
            <person name="Perera O.P."/>
            <person name="Rane R.V."/>
            <person name="Richards S."/>
            <person name="Tay W.T."/>
            <person name="Walsh T.K."/>
            <person name="Anderson A."/>
            <person name="Anderson C.J."/>
            <person name="Asgari S."/>
            <person name="Board P.G."/>
            <person name="Bretschneider A."/>
            <person name="Campbell P.M."/>
            <person name="Chertemps T."/>
            <person name="Christeller J.T."/>
            <person name="Coppin C.W."/>
            <person name="Downes S.J."/>
            <person name="Duan G."/>
            <person name="Farnsworth C.A."/>
            <person name="Good R.T."/>
            <person name="Han L.B."/>
            <person name="Han Y.C."/>
            <person name="Hatje K."/>
            <person name="Horne I."/>
            <person name="Huang Y.P."/>
            <person name="Hughes D.S."/>
            <person name="Jacquin-Joly E."/>
            <person name="James W."/>
            <person name="Jhangiani S."/>
            <person name="Kollmar M."/>
            <person name="Kuwar S.S."/>
            <person name="Li S."/>
            <person name="Liu N.Y."/>
            <person name="Maibeche M.T."/>
            <person name="Miller J.R."/>
            <person name="Montagne N."/>
            <person name="Perry T."/>
            <person name="Qu J."/>
            <person name="Song S.V."/>
            <person name="Sutton G.G."/>
            <person name="Vogel H."/>
            <person name="Walenz B.P."/>
            <person name="Xu W."/>
            <person name="Zhang H.J."/>
            <person name="Zou Z."/>
            <person name="Batterham P."/>
            <person name="Edwards O.R."/>
            <person name="Feyereisen R."/>
            <person name="Gibbs R.A."/>
            <person name="Heckel D.G."/>
            <person name="McGrath A."/>
            <person name="Robin C."/>
            <person name="Scherer S.E."/>
            <person name="Worley K.C."/>
            <person name="Wu Y.D."/>
        </authorList>
    </citation>
    <scope>NUCLEOTIDE SEQUENCE [LARGE SCALE GENOMIC DNA]</scope>
    <source>
        <strain evidence="1">Harm_GR_Male_#8</strain>
        <tissue evidence="1">Whole organism</tissue>
    </source>
</reference>